<evidence type="ECO:0000256" key="4">
    <source>
        <dbReference type="ARBA" id="ARBA00022729"/>
    </source>
</evidence>
<evidence type="ECO:0000313" key="10">
    <source>
        <dbReference type="EMBL" id="MBD7945807.1"/>
    </source>
</evidence>
<keyword evidence="4" id="KW-0732">Signal</keyword>
<protein>
    <submittedName>
        <fullName evidence="10">Ger(X)C family spore germination protein</fullName>
    </submittedName>
</protein>
<organism evidence="10 11">
    <name type="scientific">Psychrobacillus faecigallinarum</name>
    <dbReference type="NCBI Taxonomy" id="2762235"/>
    <lineage>
        <taxon>Bacteria</taxon>
        <taxon>Bacillati</taxon>
        <taxon>Bacillota</taxon>
        <taxon>Bacilli</taxon>
        <taxon>Bacillales</taxon>
        <taxon>Bacillaceae</taxon>
        <taxon>Psychrobacillus</taxon>
    </lineage>
</organism>
<keyword evidence="11" id="KW-1185">Reference proteome</keyword>
<keyword evidence="5" id="KW-0472">Membrane</keyword>
<reference evidence="10 11" key="1">
    <citation type="submission" date="2020-08" db="EMBL/GenBank/DDBJ databases">
        <title>A Genomic Blueprint of the Chicken Gut Microbiome.</title>
        <authorList>
            <person name="Gilroy R."/>
            <person name="Ravi A."/>
            <person name="Getino M."/>
            <person name="Pursley I."/>
            <person name="Horton D.L."/>
            <person name="Alikhan N.-F."/>
            <person name="Baker D."/>
            <person name="Gharbi K."/>
            <person name="Hall N."/>
            <person name="Watson M."/>
            <person name="Adriaenssens E.M."/>
            <person name="Foster-Nyarko E."/>
            <person name="Jarju S."/>
            <person name="Secka A."/>
            <person name="Antonio M."/>
            <person name="Oren A."/>
            <person name="Chaudhuri R."/>
            <person name="La Ragione R.M."/>
            <person name="Hildebrand F."/>
            <person name="Pallen M.J."/>
        </authorList>
    </citation>
    <scope>NUCLEOTIDE SEQUENCE [LARGE SCALE GENOMIC DNA]</scope>
    <source>
        <strain evidence="10 11">Sa2BUA9</strain>
    </source>
</reference>
<keyword evidence="3" id="KW-0309">Germination</keyword>
<evidence type="ECO:0000256" key="7">
    <source>
        <dbReference type="ARBA" id="ARBA00023288"/>
    </source>
</evidence>
<dbReference type="PANTHER" id="PTHR35789:SF1">
    <property type="entry name" value="SPORE GERMINATION PROTEIN B3"/>
    <property type="match status" value="1"/>
</dbReference>
<dbReference type="PANTHER" id="PTHR35789">
    <property type="entry name" value="SPORE GERMINATION PROTEIN B3"/>
    <property type="match status" value="1"/>
</dbReference>
<keyword evidence="7" id="KW-0449">Lipoprotein</keyword>
<dbReference type="InterPro" id="IPR057336">
    <property type="entry name" value="GerAC_N"/>
</dbReference>
<keyword evidence="6" id="KW-0564">Palmitate</keyword>
<comment type="caution">
    <text evidence="10">The sequence shown here is derived from an EMBL/GenBank/DDBJ whole genome shotgun (WGS) entry which is preliminary data.</text>
</comment>
<feature type="domain" description="Spore germination GerAC-like C-terminal" evidence="8">
    <location>
        <begin position="219"/>
        <end position="364"/>
    </location>
</feature>
<dbReference type="InterPro" id="IPR038501">
    <property type="entry name" value="Spore_GerAC_C_sf"/>
</dbReference>
<evidence type="ECO:0000256" key="3">
    <source>
        <dbReference type="ARBA" id="ARBA00022544"/>
    </source>
</evidence>
<gene>
    <name evidence="10" type="ORF">H9650_16985</name>
</gene>
<evidence type="ECO:0000256" key="6">
    <source>
        <dbReference type="ARBA" id="ARBA00023139"/>
    </source>
</evidence>
<dbReference type="Gene3D" id="3.30.300.210">
    <property type="entry name" value="Nutrient germinant receptor protein C, domain 3"/>
    <property type="match status" value="1"/>
</dbReference>
<dbReference type="Pfam" id="PF25198">
    <property type="entry name" value="Spore_GerAC_N"/>
    <property type="match status" value="1"/>
</dbReference>
<dbReference type="RefSeq" id="WP_144538733.1">
    <property type="nucleotide sequence ID" value="NZ_JACSQO010000010.1"/>
</dbReference>
<proteinExistence type="inferred from homology"/>
<accession>A0ABR8RDR5</accession>
<dbReference type="InterPro" id="IPR008844">
    <property type="entry name" value="Spore_GerAC-like"/>
</dbReference>
<evidence type="ECO:0000259" key="9">
    <source>
        <dbReference type="Pfam" id="PF25198"/>
    </source>
</evidence>
<sequence length="367" mass="41292">MAHLKFLTIILVITSFLSGCGFKDIDNRIFVTAIGIDPSEKESGKYKITLKLAIPVSSIKQEKEPSYQYLVHEGENIEEAVRILETHTDKVLEFGHAKIILINEALLEEELKDFMDYLFRRGDIQTIAWVAVAKPSAEAILRTEPKGEAAVASPLTKFFGNTGTESPYIVSTYLYEFRRDFHGEGVDPIIPIVESNESGTQLIVNKSVVVKERIKPLELSSSLTRDYNSLANSISGYSVKIVTDDLKLVLNMGTVKMKYKVINDNERPTSIKVDVKMTGVISQSNKQLPLNNLDKYNKLASKEIKGNLEKLLTTLQKEELDPFGFGLRYRTMQLYDKGTFKKWEEAYPNLPIDVTVDIALKSTGTIQ</sequence>
<comment type="subcellular location">
    <subcellularLocation>
        <location evidence="1">Membrane</location>
        <topology evidence="1">Lipid-anchor</topology>
    </subcellularLocation>
</comment>
<feature type="domain" description="Spore germination protein N-terminal" evidence="9">
    <location>
        <begin position="23"/>
        <end position="194"/>
    </location>
</feature>
<comment type="similarity">
    <text evidence="2">Belongs to the GerABKC lipoprotein family.</text>
</comment>
<evidence type="ECO:0000259" key="8">
    <source>
        <dbReference type="Pfam" id="PF05504"/>
    </source>
</evidence>
<evidence type="ECO:0000256" key="5">
    <source>
        <dbReference type="ARBA" id="ARBA00023136"/>
    </source>
</evidence>
<evidence type="ECO:0000256" key="1">
    <source>
        <dbReference type="ARBA" id="ARBA00004635"/>
    </source>
</evidence>
<dbReference type="PROSITE" id="PS51257">
    <property type="entry name" value="PROKAR_LIPOPROTEIN"/>
    <property type="match status" value="1"/>
</dbReference>
<name>A0ABR8RDR5_9BACI</name>
<dbReference type="EMBL" id="JACSQO010000010">
    <property type="protein sequence ID" value="MBD7945807.1"/>
    <property type="molecule type" value="Genomic_DNA"/>
</dbReference>
<dbReference type="Pfam" id="PF05504">
    <property type="entry name" value="Spore_GerAC"/>
    <property type="match status" value="1"/>
</dbReference>
<evidence type="ECO:0000256" key="2">
    <source>
        <dbReference type="ARBA" id="ARBA00007886"/>
    </source>
</evidence>
<dbReference type="NCBIfam" id="TIGR02887">
    <property type="entry name" value="spore_ger_x_C"/>
    <property type="match status" value="1"/>
</dbReference>
<dbReference type="InterPro" id="IPR046953">
    <property type="entry name" value="Spore_GerAC-like_C"/>
</dbReference>
<evidence type="ECO:0000313" key="11">
    <source>
        <dbReference type="Proteomes" id="UP000640786"/>
    </source>
</evidence>
<dbReference type="Proteomes" id="UP000640786">
    <property type="component" value="Unassembled WGS sequence"/>
</dbReference>